<dbReference type="InterPro" id="IPR045865">
    <property type="entry name" value="ACT-like_dom_sf"/>
</dbReference>
<accession>A0A5Q2TFE4</accession>
<organism evidence="3 4">
    <name type="scientific">Gracilibacillus salitolerans</name>
    <dbReference type="NCBI Taxonomy" id="2663022"/>
    <lineage>
        <taxon>Bacteria</taxon>
        <taxon>Bacillati</taxon>
        <taxon>Bacillota</taxon>
        <taxon>Bacilli</taxon>
        <taxon>Bacillales</taxon>
        <taxon>Bacillaceae</taxon>
        <taxon>Gracilibacillus</taxon>
    </lineage>
</organism>
<dbReference type="PANTHER" id="PTHR31131">
    <property type="entry name" value="CHROMOSOME 1, WHOLE GENOME SHOTGUN SEQUENCE"/>
    <property type="match status" value="1"/>
</dbReference>
<dbReference type="InterPro" id="IPR016540">
    <property type="entry name" value="UCP008459"/>
</dbReference>
<dbReference type="KEGG" id="grc:GI584_02165"/>
<dbReference type="Pfam" id="PF21631">
    <property type="entry name" value="A9CJY8-like_N"/>
    <property type="match status" value="1"/>
</dbReference>
<evidence type="ECO:0000313" key="4">
    <source>
        <dbReference type="Proteomes" id="UP000339690"/>
    </source>
</evidence>
<dbReference type="AlphaFoldDB" id="A0A5Q2TFE4"/>
<dbReference type="SUPFAM" id="SSF55021">
    <property type="entry name" value="ACT-like"/>
    <property type="match status" value="2"/>
</dbReference>
<gene>
    <name evidence="3" type="ORF">GI584_02165</name>
</gene>
<dbReference type="PANTHER" id="PTHR31131:SF6">
    <property type="entry name" value="CASTOR ACT DOMAIN-CONTAINING PROTEIN"/>
    <property type="match status" value="1"/>
</dbReference>
<dbReference type="PIRSF" id="PIRSF008459">
    <property type="entry name" value="UCP008459"/>
    <property type="match status" value="1"/>
</dbReference>
<proteinExistence type="predicted"/>
<keyword evidence="4" id="KW-1185">Reference proteome</keyword>
<evidence type="ECO:0000313" key="3">
    <source>
        <dbReference type="EMBL" id="QGH32927.1"/>
    </source>
</evidence>
<dbReference type="EMBL" id="CP045915">
    <property type="protein sequence ID" value="QGH32927.1"/>
    <property type="molecule type" value="Genomic_DNA"/>
</dbReference>
<dbReference type="InterPro" id="IPR051719">
    <property type="entry name" value="CASTOR_mTORC1"/>
</dbReference>
<reference evidence="3 4" key="1">
    <citation type="submission" date="2019-11" db="EMBL/GenBank/DDBJ databases">
        <title>Gracilibacillus salitolerans sp. nov., a moderate halophile isolated from a saline soil in northwest China.</title>
        <authorList>
            <person name="Gan L."/>
        </authorList>
    </citation>
    <scope>NUCLEOTIDE SEQUENCE [LARGE SCALE GENOMIC DNA]</scope>
    <source>
        <strain evidence="3 4">SCU50</strain>
    </source>
</reference>
<dbReference type="RefSeq" id="WP_100362243.1">
    <property type="nucleotide sequence ID" value="NZ_CP045915.1"/>
</dbReference>
<feature type="domain" description="A9CJY8-like N-terminal" evidence="2">
    <location>
        <begin position="9"/>
        <end position="48"/>
    </location>
</feature>
<dbReference type="Proteomes" id="UP000339690">
    <property type="component" value="Chromosome"/>
</dbReference>
<evidence type="ECO:0000259" key="1">
    <source>
        <dbReference type="Pfam" id="PF13840"/>
    </source>
</evidence>
<name>A0A5Q2TFE4_9BACI</name>
<protein>
    <submittedName>
        <fullName evidence="3">ACT domain-containing protein</fullName>
    </submittedName>
</protein>
<dbReference type="Gene3D" id="3.30.2130.10">
    <property type="entry name" value="VC0802-like"/>
    <property type="match status" value="1"/>
</dbReference>
<evidence type="ECO:0000259" key="2">
    <source>
        <dbReference type="Pfam" id="PF21631"/>
    </source>
</evidence>
<feature type="domain" description="CASTOR ACT" evidence="1">
    <location>
        <begin position="60"/>
        <end position="121"/>
    </location>
</feature>
<dbReference type="InterPro" id="IPR027795">
    <property type="entry name" value="CASTOR_ACT_dom"/>
</dbReference>
<dbReference type="InterPro" id="IPR049447">
    <property type="entry name" value="A9CJY8-like_N"/>
</dbReference>
<dbReference type="Pfam" id="PF13840">
    <property type="entry name" value="ACT_7"/>
    <property type="match status" value="1"/>
</dbReference>
<sequence>MNFSLLKNHYSVIKLAPQESIPAHLMQSDELFSVSYTEEECSIVCNSNITFDDHIVVDKEDGWCCLKIEGMLDFALTGILANIATTLANHDISIFALSTFNTDYILIKEENLEKAITVLTEAGHHVINGTAR</sequence>